<dbReference type="Proteomes" id="UP000323671">
    <property type="component" value="Chromosome"/>
</dbReference>
<dbReference type="Gene3D" id="3.30.365.10">
    <property type="entry name" value="Aldehyde oxidase/xanthine dehydrogenase, molybdopterin binding domain"/>
    <property type="match status" value="4"/>
</dbReference>
<dbReference type="KEGG" id="otr:OTERR_14960"/>
<evidence type="ECO:0000313" key="2">
    <source>
        <dbReference type="EMBL" id="QEL64972.1"/>
    </source>
</evidence>
<name>A0A5C1E7N9_9RHOO</name>
<reference evidence="2 3" key="1">
    <citation type="submission" date="2017-07" db="EMBL/GenBank/DDBJ databases">
        <title>Complete genome sequence of Oryzomicrobium terrae TPP412.</title>
        <authorList>
            <person name="Chiu L.-W."/>
            <person name="Lo K.-J."/>
            <person name="Tsai Y.-M."/>
            <person name="Lin S.-S."/>
            <person name="Kuo C.-H."/>
            <person name="Liu C.-T."/>
        </authorList>
    </citation>
    <scope>NUCLEOTIDE SEQUENCE [LARGE SCALE GENOMIC DNA]</scope>
    <source>
        <strain evidence="2 3">TPP412</strain>
    </source>
</reference>
<feature type="domain" description="Aldehyde oxidase/xanthine dehydrogenase a/b hammerhead" evidence="1">
    <location>
        <begin position="230"/>
        <end position="308"/>
    </location>
</feature>
<proteinExistence type="predicted"/>
<evidence type="ECO:0000313" key="3">
    <source>
        <dbReference type="Proteomes" id="UP000323671"/>
    </source>
</evidence>
<dbReference type="InterPro" id="IPR006311">
    <property type="entry name" value="TAT_signal"/>
</dbReference>
<dbReference type="GO" id="GO:0016491">
    <property type="term" value="F:oxidoreductase activity"/>
    <property type="evidence" value="ECO:0007669"/>
    <property type="project" value="InterPro"/>
</dbReference>
<dbReference type="InterPro" id="IPR008274">
    <property type="entry name" value="AldOxase/xan_DH_MoCoBD1"/>
</dbReference>
<accession>A0A5C1E7N9</accession>
<evidence type="ECO:0000259" key="1">
    <source>
        <dbReference type="SMART" id="SM01008"/>
    </source>
</evidence>
<dbReference type="InterPro" id="IPR012368">
    <property type="entry name" value="OxRdtase_Mopterin-bd_su_IorB"/>
</dbReference>
<dbReference type="PROSITE" id="PS51318">
    <property type="entry name" value="TAT"/>
    <property type="match status" value="1"/>
</dbReference>
<dbReference type="PIRSF" id="PIRSF036389">
    <property type="entry name" value="IOR_B"/>
    <property type="match status" value="1"/>
</dbReference>
<dbReference type="RefSeq" id="WP_149425351.1">
    <property type="nucleotide sequence ID" value="NZ_CP022579.1"/>
</dbReference>
<dbReference type="Gene3D" id="3.90.1170.50">
    <property type="entry name" value="Aldehyde oxidase/xanthine dehydrogenase, a/b hammerhead"/>
    <property type="match status" value="1"/>
</dbReference>
<dbReference type="PANTHER" id="PTHR47495:SF2">
    <property type="entry name" value="ALDEHYDE DEHYDROGENASE"/>
    <property type="match status" value="1"/>
</dbReference>
<organism evidence="2 3">
    <name type="scientific">Oryzomicrobium terrae</name>
    <dbReference type="NCBI Taxonomy" id="1735038"/>
    <lineage>
        <taxon>Bacteria</taxon>
        <taxon>Pseudomonadati</taxon>
        <taxon>Pseudomonadota</taxon>
        <taxon>Betaproteobacteria</taxon>
        <taxon>Rhodocyclales</taxon>
        <taxon>Rhodocyclaceae</taxon>
        <taxon>Oryzomicrobium</taxon>
    </lineage>
</organism>
<dbReference type="EMBL" id="CP022579">
    <property type="protein sequence ID" value="QEL64972.1"/>
    <property type="molecule type" value="Genomic_DNA"/>
</dbReference>
<dbReference type="Pfam" id="PF20256">
    <property type="entry name" value="MoCoBD_2"/>
    <property type="match status" value="2"/>
</dbReference>
<dbReference type="SMART" id="SM01008">
    <property type="entry name" value="Ald_Xan_dh_C"/>
    <property type="match status" value="1"/>
</dbReference>
<dbReference type="InterPro" id="IPR046867">
    <property type="entry name" value="AldOxase/xan_DH_MoCoBD2"/>
</dbReference>
<sequence length="748" mass="78746">MDAKITLAVDDASPIPAADDANAPASAGRRTFIKAGGGLALAVWMGLPPALAADKKTAAGATLTPNAFVRIAPDNTVTVVVKHLEMGQGTFTGLPTLVAEELDAAWSQIKVEGAPADAKRYNNLFWGPTQGTGGSTAMANSFEQMRKAGATARAMLVSAAAKRWNVPAGEITVKDGVLRHAASGRQASFGELADAAAKEAVPETVVLKDPKDFVLIGKRVGRTDSAAKVNGSAIYTQDLKLPGMLTAVVAHPPRFGARMARYDAAPALAVKGVVAVLPIPSGVAVVAKDFWSARQGREKLQVQWDETGAFAGGSDSIIADYRQLAQKPGLVARNDGNSAQALGNADKVVEATYTFPYLAHAAMEPMNAVAHFTGDALEIWNGEQFQTVDQITLGKAVGLPPEKVTLHMLFAGGSFGRRANPHSDYLLEATHIAKGLADQGKRLPVKLVWTREDDTSAGWYRPIYVHKLVAGLDKAGQIVAWQHRIVGQSIIAGTAFEGALVKNGIDGTSVEGAANLPYRIPNLTVDLHSPTQPVPVQWWRSVGATHTAYSTETFLDRLFKEAGTDPVAGRRALLTGHPRHLAALELAAKQAGWGTPLAPGKAGEQRARGVAVHESFNTMVAQVAEVTRRGDGSFTVDKVTCAVECGLAINPDVVRAQMEGGIGYGLSGALFGAIHVDKGAVRERNFDAYRVLRIDEMPHIDVHIVPSAGAPTGVGEPGTPVIAPAVANALASLTGEWTTEQPFIKAKA</sequence>
<dbReference type="InterPro" id="IPR037165">
    <property type="entry name" value="AldOxase/xan_DH_Mopterin-bd_sf"/>
</dbReference>
<dbReference type="InterPro" id="IPR052516">
    <property type="entry name" value="N-heterocyclic_Hydroxylase"/>
</dbReference>
<dbReference type="PANTHER" id="PTHR47495">
    <property type="entry name" value="ALDEHYDE DEHYDROGENASE"/>
    <property type="match status" value="1"/>
</dbReference>
<gene>
    <name evidence="2" type="primary">iorB</name>
    <name evidence="2" type="ORF">OTERR_14960</name>
</gene>
<keyword evidence="3" id="KW-1185">Reference proteome</keyword>
<dbReference type="InterPro" id="IPR000674">
    <property type="entry name" value="Ald_Oxase/Xan_DH_a/b"/>
</dbReference>
<dbReference type="AlphaFoldDB" id="A0A5C1E7N9"/>
<dbReference type="Pfam" id="PF02738">
    <property type="entry name" value="MoCoBD_1"/>
    <property type="match status" value="1"/>
</dbReference>
<dbReference type="SUPFAM" id="SSF56003">
    <property type="entry name" value="Molybdenum cofactor-binding domain"/>
    <property type="match status" value="2"/>
</dbReference>
<protein>
    <submittedName>
        <fullName evidence="2">Isoquinoline 1-oxidoreductase subunit beta</fullName>
    </submittedName>
</protein>